<keyword evidence="10" id="KW-0732">Signal</keyword>
<evidence type="ECO:0000256" key="2">
    <source>
        <dbReference type="ARBA" id="ARBA00012438"/>
    </source>
</evidence>
<keyword evidence="4" id="KW-0808">Transferase</keyword>
<evidence type="ECO:0000256" key="3">
    <source>
        <dbReference type="ARBA" id="ARBA00022553"/>
    </source>
</evidence>
<dbReference type="InterPro" id="IPR003661">
    <property type="entry name" value="HisK_dim/P_dom"/>
</dbReference>
<dbReference type="SMART" id="SM00388">
    <property type="entry name" value="HisKA"/>
    <property type="match status" value="1"/>
</dbReference>
<feature type="compositionally biased region" description="Basic and acidic residues" evidence="8">
    <location>
        <begin position="637"/>
        <end position="647"/>
    </location>
</feature>
<evidence type="ECO:0000256" key="7">
    <source>
        <dbReference type="SAM" id="Coils"/>
    </source>
</evidence>
<accession>A0A1Y6BDT9</accession>
<dbReference type="PANTHER" id="PTHR43711">
    <property type="entry name" value="TWO-COMPONENT HISTIDINE KINASE"/>
    <property type="match status" value="1"/>
</dbReference>
<dbReference type="InterPro" id="IPR003594">
    <property type="entry name" value="HATPase_dom"/>
</dbReference>
<evidence type="ECO:0000256" key="10">
    <source>
        <dbReference type="SAM" id="SignalP"/>
    </source>
</evidence>
<keyword evidence="6" id="KW-0902">Two-component regulatory system</keyword>
<dbReference type="PROSITE" id="PS50109">
    <property type="entry name" value="HIS_KIN"/>
    <property type="match status" value="1"/>
</dbReference>
<feature type="chain" id="PRO_5012373506" description="histidine kinase" evidence="10">
    <location>
        <begin position="23"/>
        <end position="660"/>
    </location>
</feature>
<feature type="transmembrane region" description="Helical" evidence="9">
    <location>
        <begin position="307"/>
        <end position="329"/>
    </location>
</feature>
<keyword evidence="9" id="KW-0812">Transmembrane</keyword>
<evidence type="ECO:0000313" key="12">
    <source>
        <dbReference type="EMBL" id="SME99519.1"/>
    </source>
</evidence>
<feature type="region of interest" description="Disordered" evidence="8">
    <location>
        <begin position="637"/>
        <end position="660"/>
    </location>
</feature>
<feature type="transmembrane region" description="Helical" evidence="9">
    <location>
        <begin position="257"/>
        <end position="275"/>
    </location>
</feature>
<dbReference type="OrthoDB" id="9804645at2"/>
<name>A0A1Y6BDT9_9BACT</name>
<dbReference type="PANTHER" id="PTHR43711:SF1">
    <property type="entry name" value="HISTIDINE KINASE 1"/>
    <property type="match status" value="1"/>
</dbReference>
<evidence type="ECO:0000259" key="11">
    <source>
        <dbReference type="PROSITE" id="PS50109"/>
    </source>
</evidence>
<keyword evidence="7" id="KW-0175">Coiled coil</keyword>
<dbReference type="SUPFAM" id="SSF55874">
    <property type="entry name" value="ATPase domain of HSP90 chaperone/DNA topoisomerase II/histidine kinase"/>
    <property type="match status" value="1"/>
</dbReference>
<dbReference type="EC" id="2.7.13.3" evidence="2"/>
<dbReference type="EMBL" id="FWZT01000003">
    <property type="protein sequence ID" value="SME99519.1"/>
    <property type="molecule type" value="Genomic_DNA"/>
</dbReference>
<dbReference type="Gene3D" id="1.10.287.130">
    <property type="match status" value="1"/>
</dbReference>
<dbReference type="InterPro" id="IPR011623">
    <property type="entry name" value="7TMR_DISM_rcpt_extracell_dom1"/>
</dbReference>
<dbReference type="Pfam" id="PF00512">
    <property type="entry name" value="HisKA"/>
    <property type="match status" value="1"/>
</dbReference>
<protein>
    <recommendedName>
        <fullName evidence="2">histidine kinase</fullName>
        <ecNumber evidence="2">2.7.13.3</ecNumber>
    </recommendedName>
</protein>
<dbReference type="InterPro" id="IPR004358">
    <property type="entry name" value="Sig_transdc_His_kin-like_C"/>
</dbReference>
<gene>
    <name evidence="12" type="ORF">SAMN06296036_1032</name>
</gene>
<evidence type="ECO:0000256" key="5">
    <source>
        <dbReference type="ARBA" id="ARBA00022777"/>
    </source>
</evidence>
<dbReference type="SMART" id="SM00387">
    <property type="entry name" value="HATPase_c"/>
    <property type="match status" value="1"/>
</dbReference>
<dbReference type="SUPFAM" id="SSF47384">
    <property type="entry name" value="Homodimeric domain of signal transducing histidine kinase"/>
    <property type="match status" value="1"/>
</dbReference>
<feature type="transmembrane region" description="Helical" evidence="9">
    <location>
        <begin position="336"/>
        <end position="358"/>
    </location>
</feature>
<feature type="transmembrane region" description="Helical" evidence="9">
    <location>
        <begin position="219"/>
        <end position="237"/>
    </location>
</feature>
<evidence type="ECO:0000313" key="13">
    <source>
        <dbReference type="Proteomes" id="UP000192907"/>
    </source>
</evidence>
<dbReference type="InterPro" id="IPR005467">
    <property type="entry name" value="His_kinase_dom"/>
</dbReference>
<dbReference type="InterPro" id="IPR036890">
    <property type="entry name" value="HATPase_C_sf"/>
</dbReference>
<evidence type="ECO:0000256" key="4">
    <source>
        <dbReference type="ARBA" id="ARBA00022679"/>
    </source>
</evidence>
<dbReference type="InterPro" id="IPR050736">
    <property type="entry name" value="Sensor_HK_Regulatory"/>
</dbReference>
<feature type="coiled-coil region" evidence="7">
    <location>
        <begin position="399"/>
        <end position="430"/>
    </location>
</feature>
<dbReference type="PRINTS" id="PR00344">
    <property type="entry name" value="BCTRLSENSOR"/>
</dbReference>
<dbReference type="Pfam" id="PF02518">
    <property type="entry name" value="HATPase_c"/>
    <property type="match status" value="1"/>
</dbReference>
<dbReference type="Gene3D" id="3.30.565.10">
    <property type="entry name" value="Histidine kinase-like ATPase, C-terminal domain"/>
    <property type="match status" value="1"/>
</dbReference>
<evidence type="ECO:0000256" key="6">
    <source>
        <dbReference type="ARBA" id="ARBA00023012"/>
    </source>
</evidence>
<proteinExistence type="predicted"/>
<keyword evidence="9" id="KW-1133">Transmembrane helix</keyword>
<dbReference type="GO" id="GO:0000155">
    <property type="term" value="F:phosphorelay sensor kinase activity"/>
    <property type="evidence" value="ECO:0007669"/>
    <property type="project" value="InterPro"/>
</dbReference>
<feature type="transmembrane region" description="Helical" evidence="9">
    <location>
        <begin position="282"/>
        <end position="301"/>
    </location>
</feature>
<feature type="domain" description="Histidine kinase" evidence="11">
    <location>
        <begin position="433"/>
        <end position="660"/>
    </location>
</feature>
<sequence>MTARCHILLSLVCLLLADLVMAQVFDASSWTQDEPLYLDGHWYLKRGELVDPQDVDYQNLQAWDVVDIPQDSIVPVGQSFVGTFVAVIRGLQTDRELGVMIPNVYTSGRYFIKSRDRVQMVGASGRVDSDPLRSEPSYLEVNEVIVPDESELLLIIQVSNATHSRSGIRDSVTLASPAYINLYETKQNLLGGAIFGILLMFGIYHLGLFIQRPRSRENLWWGLICLAFFINHSSILAVSDINSSEYMSYISRHRTRYLTSVIIPWLFFFYIDTLYPFRYKIVLRIYSVMGFTLLCLGLYFQPQVYTAFVYALQTYISLTVFHVVSRLWVATKNREAGGMASLISFVILTLGVVNDILYNERVINSAYLTPYFSICFVITQSLLQGYFHALSLKQVTYLSRDLQEQVDEKTKSLDDTNQELKAQVQETKQLVKVISHDIANPLSIIVGAAELLSRRVPEDDSAGQRLILKIIRAVETQERILNHIKHMQAIKDGKEAMDLVPINLREALDDMCFAFEERLAKKEISLDVTFSDEQDFIAMAEKVSLVNEVLNNLMSNAIKFSPHGGKIVIVVSREKDHGIAIRLIDQGIGIPDKLLTDLFEVGKPTSRQGTEGEKGTGFGMTIVKSYVEKYGGQLRIDSKDEEDHPNDHGTTMTVVLKEAS</sequence>
<feature type="signal peptide" evidence="10">
    <location>
        <begin position="1"/>
        <end position="22"/>
    </location>
</feature>
<dbReference type="InterPro" id="IPR036097">
    <property type="entry name" value="HisK_dim/P_sf"/>
</dbReference>
<comment type="catalytic activity">
    <reaction evidence="1">
        <text>ATP + protein L-histidine = ADP + protein N-phospho-L-histidine.</text>
        <dbReference type="EC" id="2.7.13.3"/>
    </reaction>
</comment>
<keyword evidence="5 12" id="KW-0418">Kinase</keyword>
<dbReference type="Pfam" id="PF07695">
    <property type="entry name" value="7TMR-DISM_7TM"/>
    <property type="match status" value="1"/>
</dbReference>
<keyword evidence="9" id="KW-0472">Membrane</keyword>
<feature type="transmembrane region" description="Helical" evidence="9">
    <location>
        <begin position="189"/>
        <end position="207"/>
    </location>
</feature>
<evidence type="ECO:0000256" key="1">
    <source>
        <dbReference type="ARBA" id="ARBA00000085"/>
    </source>
</evidence>
<dbReference type="CDD" id="cd00082">
    <property type="entry name" value="HisKA"/>
    <property type="match status" value="1"/>
</dbReference>
<evidence type="ECO:0000256" key="8">
    <source>
        <dbReference type="SAM" id="MobiDB-lite"/>
    </source>
</evidence>
<keyword evidence="13" id="KW-1185">Reference proteome</keyword>
<dbReference type="Proteomes" id="UP000192907">
    <property type="component" value="Unassembled WGS sequence"/>
</dbReference>
<dbReference type="RefSeq" id="WP_132316376.1">
    <property type="nucleotide sequence ID" value="NZ_FWZT01000003.1"/>
</dbReference>
<feature type="transmembrane region" description="Helical" evidence="9">
    <location>
        <begin position="370"/>
        <end position="390"/>
    </location>
</feature>
<dbReference type="AlphaFoldDB" id="A0A1Y6BDT9"/>
<evidence type="ECO:0000256" key="9">
    <source>
        <dbReference type="SAM" id="Phobius"/>
    </source>
</evidence>
<organism evidence="12 13">
    <name type="scientific">Pseudobacteriovorax antillogorgiicola</name>
    <dbReference type="NCBI Taxonomy" id="1513793"/>
    <lineage>
        <taxon>Bacteria</taxon>
        <taxon>Pseudomonadati</taxon>
        <taxon>Bdellovibrionota</taxon>
        <taxon>Oligoflexia</taxon>
        <taxon>Oligoflexales</taxon>
        <taxon>Pseudobacteriovoracaceae</taxon>
        <taxon>Pseudobacteriovorax</taxon>
    </lineage>
</organism>
<keyword evidence="3" id="KW-0597">Phosphoprotein</keyword>
<reference evidence="13" key="1">
    <citation type="submission" date="2017-04" db="EMBL/GenBank/DDBJ databases">
        <authorList>
            <person name="Varghese N."/>
            <person name="Submissions S."/>
        </authorList>
    </citation>
    <scope>NUCLEOTIDE SEQUENCE [LARGE SCALE GENOMIC DNA]</scope>
    <source>
        <strain evidence="13">RKEM611</strain>
    </source>
</reference>
<dbReference type="STRING" id="1513793.SAMN06296036_1032"/>